<comment type="subcellular location">
    <subcellularLocation>
        <location evidence="1">Membrane</location>
        <topology evidence="1">Multi-pass membrane protein</topology>
    </subcellularLocation>
</comment>
<dbReference type="InterPro" id="IPR018047">
    <property type="entry name" value="Ammonium_transpt_CS"/>
</dbReference>
<protein>
    <recommendedName>
        <fullName evidence="9">Ammonium transporter AmtB-like domain-containing protein</fullName>
    </recommendedName>
</protein>
<dbReference type="SUPFAM" id="SSF111352">
    <property type="entry name" value="Ammonium transporter"/>
    <property type="match status" value="1"/>
</dbReference>
<feature type="transmembrane region" description="Helical" evidence="8">
    <location>
        <begin position="259"/>
        <end position="279"/>
    </location>
</feature>
<dbReference type="InterPro" id="IPR024041">
    <property type="entry name" value="NH4_transpt_AmtB-like_dom"/>
</dbReference>
<dbReference type="Gene3D" id="1.10.3430.10">
    <property type="entry name" value="Ammonium transporter AmtB like domains"/>
    <property type="match status" value="1"/>
</dbReference>
<evidence type="ECO:0000256" key="4">
    <source>
        <dbReference type="ARBA" id="ARBA00022692"/>
    </source>
</evidence>
<feature type="transmembrane region" description="Helical" evidence="8">
    <location>
        <begin position="117"/>
        <end position="139"/>
    </location>
</feature>
<feature type="transmembrane region" description="Helical" evidence="8">
    <location>
        <begin position="30"/>
        <end position="51"/>
    </location>
</feature>
<comment type="caution">
    <text evidence="10">The sequence shown here is derived from an EMBL/GenBank/DDBJ whole genome shotgun (WGS) entry which is preliminary data.</text>
</comment>
<dbReference type="Proteomes" id="UP000319731">
    <property type="component" value="Unassembled WGS sequence"/>
</dbReference>
<proteinExistence type="inferred from homology"/>
<dbReference type="GO" id="GO:0005886">
    <property type="term" value="C:plasma membrane"/>
    <property type="evidence" value="ECO:0007669"/>
    <property type="project" value="TreeGrafter"/>
</dbReference>
<feature type="transmembrane region" description="Helical" evidence="8">
    <location>
        <begin position="348"/>
        <end position="371"/>
    </location>
</feature>
<sequence>MATSQDAALGKIIAKWASPTNRFPTDTGSLGFMTFAPAFTFLVAVGVALFWSGMSRAKNALTMTFACGVAFSIVAIQWVCFGFSLTFSESGNSFIGDFAHAGFANLGSWALVSTAPAIPSITFALYELVFAAVAPTFIFGAIAERFRLPPMMIFIVLYTTLVYDPLAHWLNGSQGWLKTFNGTGVIDFAGSSTVHIAAGMAGLAYALIIGKRKPHPDHANGDYPMMPHHLVQVFLGFTLIFFGWFGFVGGRTHDASARAAEACALVAIAGSAGGLSWSLFDYVFSGQFSSLGYCSGSVAGLVAISAGAGNMSPWAGALTGALAGVLVNMSCSVKNFGHGWVDDALDTWSIHFVGGVVGSLCTGLFADSWVVAMNTPSATLGGAISGRGAQLGYQILKIIVTGAWSFIISYSILYILNKIPGCHLRATDKEEDEGMDASQMGELAYDLMPADLKRLYERELGVDEATAELLLSTGGVSRTLTGGGDSIVDIEMGPLQSNGYSSVPEYTTGATETDTQKTAIPMGGDAITAAEDEKDDNVNLNGLSHGRAVVPLASSSAIPLLTQESDINDEEA</sequence>
<dbReference type="PROSITE" id="PS01219">
    <property type="entry name" value="AMMONIUM_TRANSP"/>
    <property type="match status" value="1"/>
</dbReference>
<comment type="similarity">
    <text evidence="2">Belongs to the ammonia transporter channel (TC 1.A.11.2) family.</text>
</comment>
<gene>
    <name evidence="10" type="ORF">SmJEL517_g01851</name>
</gene>
<dbReference type="RefSeq" id="XP_031026376.1">
    <property type="nucleotide sequence ID" value="XM_031167779.1"/>
</dbReference>
<evidence type="ECO:0000256" key="1">
    <source>
        <dbReference type="ARBA" id="ARBA00004141"/>
    </source>
</evidence>
<dbReference type="AlphaFoldDB" id="A0A507C923"/>
<evidence type="ECO:0000313" key="11">
    <source>
        <dbReference type="Proteomes" id="UP000319731"/>
    </source>
</evidence>
<dbReference type="EMBL" id="QEAO01000006">
    <property type="protein sequence ID" value="TPX35991.1"/>
    <property type="molecule type" value="Genomic_DNA"/>
</dbReference>
<dbReference type="GO" id="GO:0008519">
    <property type="term" value="F:ammonium channel activity"/>
    <property type="evidence" value="ECO:0007669"/>
    <property type="project" value="InterPro"/>
</dbReference>
<evidence type="ECO:0000259" key="9">
    <source>
        <dbReference type="Pfam" id="PF00909"/>
    </source>
</evidence>
<dbReference type="PANTHER" id="PTHR43029:SF10">
    <property type="entry name" value="AMMONIUM TRANSPORTER MEP2"/>
    <property type="match status" value="1"/>
</dbReference>
<feature type="domain" description="Ammonium transporter AmtB-like" evidence="9">
    <location>
        <begin position="32"/>
        <end position="445"/>
    </location>
</feature>
<evidence type="ECO:0000256" key="2">
    <source>
        <dbReference type="ARBA" id="ARBA00005887"/>
    </source>
</evidence>
<evidence type="ECO:0000256" key="6">
    <source>
        <dbReference type="ARBA" id="ARBA00023136"/>
    </source>
</evidence>
<organism evidence="10 11">
    <name type="scientific">Synchytrium microbalum</name>
    <dbReference type="NCBI Taxonomy" id="1806994"/>
    <lineage>
        <taxon>Eukaryota</taxon>
        <taxon>Fungi</taxon>
        <taxon>Fungi incertae sedis</taxon>
        <taxon>Chytridiomycota</taxon>
        <taxon>Chytridiomycota incertae sedis</taxon>
        <taxon>Chytridiomycetes</taxon>
        <taxon>Synchytriales</taxon>
        <taxon>Synchytriaceae</taxon>
        <taxon>Synchytrium</taxon>
    </lineage>
</organism>
<feature type="transmembrane region" description="Helical" evidence="8">
    <location>
        <begin position="63"/>
        <end position="85"/>
    </location>
</feature>
<evidence type="ECO:0000256" key="7">
    <source>
        <dbReference type="ARBA" id="ARBA00023177"/>
    </source>
</evidence>
<keyword evidence="11" id="KW-1185">Reference proteome</keyword>
<feature type="transmembrane region" description="Helical" evidence="8">
    <location>
        <begin position="314"/>
        <end position="336"/>
    </location>
</feature>
<dbReference type="InterPro" id="IPR001905">
    <property type="entry name" value="Ammonium_transpt"/>
</dbReference>
<keyword evidence="4 8" id="KW-0812">Transmembrane</keyword>
<keyword evidence="6 8" id="KW-0472">Membrane</keyword>
<feature type="transmembrane region" description="Helical" evidence="8">
    <location>
        <begin position="391"/>
        <end position="416"/>
    </location>
</feature>
<evidence type="ECO:0000256" key="5">
    <source>
        <dbReference type="ARBA" id="ARBA00022989"/>
    </source>
</evidence>
<dbReference type="PANTHER" id="PTHR43029">
    <property type="entry name" value="AMMONIUM TRANSPORTER MEP2"/>
    <property type="match status" value="1"/>
</dbReference>
<dbReference type="InterPro" id="IPR029020">
    <property type="entry name" value="Ammonium/urea_transptr"/>
</dbReference>
<dbReference type="GeneID" id="42003076"/>
<keyword evidence="3" id="KW-0813">Transport</keyword>
<feature type="transmembrane region" description="Helical" evidence="8">
    <location>
        <begin position="230"/>
        <end position="247"/>
    </location>
</feature>
<evidence type="ECO:0000313" key="10">
    <source>
        <dbReference type="EMBL" id="TPX35991.1"/>
    </source>
</evidence>
<feature type="transmembrane region" description="Helical" evidence="8">
    <location>
        <begin position="190"/>
        <end position="209"/>
    </location>
</feature>
<evidence type="ECO:0000256" key="3">
    <source>
        <dbReference type="ARBA" id="ARBA00022448"/>
    </source>
</evidence>
<accession>A0A507C923</accession>
<dbReference type="OrthoDB" id="534912at2759"/>
<evidence type="ECO:0000256" key="8">
    <source>
        <dbReference type="SAM" id="Phobius"/>
    </source>
</evidence>
<reference evidence="10 11" key="1">
    <citation type="journal article" date="2019" name="Sci. Rep.">
        <title>Comparative genomics of chytrid fungi reveal insights into the obligate biotrophic and pathogenic lifestyle of Synchytrium endobioticum.</title>
        <authorList>
            <person name="van de Vossenberg B.T.L.H."/>
            <person name="Warris S."/>
            <person name="Nguyen H.D.T."/>
            <person name="van Gent-Pelzer M.P.E."/>
            <person name="Joly D.L."/>
            <person name="van de Geest H.C."/>
            <person name="Bonants P.J.M."/>
            <person name="Smith D.S."/>
            <person name="Levesque C.A."/>
            <person name="van der Lee T.A.J."/>
        </authorList>
    </citation>
    <scope>NUCLEOTIDE SEQUENCE [LARGE SCALE GENOMIC DNA]</scope>
    <source>
        <strain evidence="10 11">JEL517</strain>
    </source>
</reference>
<keyword evidence="7" id="KW-0924">Ammonia transport</keyword>
<keyword evidence="5 8" id="KW-1133">Transmembrane helix</keyword>
<dbReference type="STRING" id="1806994.A0A507C923"/>
<name>A0A507C923_9FUNG</name>
<dbReference type="Pfam" id="PF00909">
    <property type="entry name" value="Ammonium_transp"/>
    <property type="match status" value="1"/>
</dbReference>